<dbReference type="PANTHER" id="PTHR23502">
    <property type="entry name" value="MAJOR FACILITATOR SUPERFAMILY"/>
    <property type="match status" value="1"/>
</dbReference>
<feature type="transmembrane region" description="Helical" evidence="7">
    <location>
        <begin position="293"/>
        <end position="314"/>
    </location>
</feature>
<feature type="transmembrane region" description="Helical" evidence="7">
    <location>
        <begin position="194"/>
        <end position="217"/>
    </location>
</feature>
<protein>
    <submittedName>
        <fullName evidence="9">Cycloheximide resistance protein</fullName>
    </submittedName>
</protein>
<dbReference type="STRING" id="535722.E4UPH8"/>
<dbReference type="PANTHER" id="PTHR23502:SF68">
    <property type="entry name" value="MULTIDRUG TRANSPORTER, PUTATIVE (AFU_ORTHOLOGUE AFUA_3G01120)-RELATED"/>
    <property type="match status" value="1"/>
</dbReference>
<feature type="transmembrane region" description="Helical" evidence="7">
    <location>
        <begin position="134"/>
        <end position="154"/>
    </location>
</feature>
<gene>
    <name evidence="9" type="ORF">MGYG_02865</name>
</gene>
<evidence type="ECO:0000256" key="3">
    <source>
        <dbReference type="ARBA" id="ARBA00022692"/>
    </source>
</evidence>
<feature type="transmembrane region" description="Helical" evidence="7">
    <location>
        <begin position="402"/>
        <end position="423"/>
    </location>
</feature>
<evidence type="ECO:0000256" key="2">
    <source>
        <dbReference type="ARBA" id="ARBA00008335"/>
    </source>
</evidence>
<feature type="transmembrane region" description="Helical" evidence="7">
    <location>
        <begin position="105"/>
        <end position="127"/>
    </location>
</feature>
<dbReference type="Pfam" id="PF07690">
    <property type="entry name" value="MFS_1"/>
    <property type="match status" value="1"/>
</dbReference>
<evidence type="ECO:0000256" key="1">
    <source>
        <dbReference type="ARBA" id="ARBA00004141"/>
    </source>
</evidence>
<feature type="domain" description="Major facilitator superfamily (MFS) profile" evidence="8">
    <location>
        <begin position="68"/>
        <end position="496"/>
    </location>
</feature>
<dbReference type="eggNOG" id="KOG0255">
    <property type="taxonomic scope" value="Eukaryota"/>
</dbReference>
<dbReference type="Gene3D" id="1.20.1250.20">
    <property type="entry name" value="MFS general substrate transporter like domains"/>
    <property type="match status" value="1"/>
</dbReference>
<proteinExistence type="inferred from homology"/>
<feature type="region of interest" description="Disordered" evidence="6">
    <location>
        <begin position="1"/>
        <end position="36"/>
    </location>
</feature>
<dbReference type="SUPFAM" id="SSF103473">
    <property type="entry name" value="MFS general substrate transporter"/>
    <property type="match status" value="1"/>
</dbReference>
<comment type="subcellular location">
    <subcellularLocation>
        <location evidence="1">Membrane</location>
        <topology evidence="1">Multi-pass membrane protein</topology>
    </subcellularLocation>
</comment>
<accession>E4UPH8</accession>
<comment type="similarity">
    <text evidence="2">Belongs to the major facilitator superfamily.</text>
</comment>
<sequence length="506" mass="54516">MVNIGMPLKNLDNNSDAHADSGPMHDVKQSSPEKWSDDAVLDPDVINFDGPDDPENPINWSSSRKAVVIAMVTLMTLLSPIGSTISSSAVADIKTYFNATGETLLAFATTIYVLGYAFGPIMIAPLSEMYGRAILYKICIVLFLIFNVACAVANNLSSLIVLRLLAGIAGSCPVTLGTGSIADMVPQEKRAGAMAGYVIGAVLGPSIGPIVGGYLTPRAGWRWAFWLMAIATAPLAVVVVLFMQESYPFVLIKRKTERLRRETGNMNLCSALDTGRTPSQLFAFSILRPLKMLLLPIVFALSLYAAVVYSYLYLCFTTFPQVFGEQYGFGSGASGLATLGIGVGSIFGVFFCGAVSDKLSAYLTKEHGGSIKPEYRLPMIVVGGICVPIGLFWYAWTAENKVHWIAPIIGTGFLGGGMIITYMASTLYLVDAYTVYSASVTASSTIFRCLCATFLPLAGPAMYGKLGVGWGTSLLGFIAVAFIPLPFIFYIYGQRLRESKRLRIDF</sequence>
<feature type="transmembrane region" description="Helical" evidence="7">
    <location>
        <begin position="160"/>
        <end position="182"/>
    </location>
</feature>
<dbReference type="InterPro" id="IPR036259">
    <property type="entry name" value="MFS_trans_sf"/>
</dbReference>
<dbReference type="HOGENOM" id="CLU_008455_1_2_1"/>
<dbReference type="Proteomes" id="UP000002669">
    <property type="component" value="Unassembled WGS sequence"/>
</dbReference>
<feature type="transmembrane region" description="Helical" evidence="7">
    <location>
        <begin position="435"/>
        <end position="458"/>
    </location>
</feature>
<keyword evidence="3 7" id="KW-0812">Transmembrane</keyword>
<dbReference type="InterPro" id="IPR011701">
    <property type="entry name" value="MFS"/>
</dbReference>
<feature type="transmembrane region" description="Helical" evidence="7">
    <location>
        <begin position="66"/>
        <end position="85"/>
    </location>
</feature>
<evidence type="ECO:0000256" key="7">
    <source>
        <dbReference type="SAM" id="Phobius"/>
    </source>
</evidence>
<organism evidence="10">
    <name type="scientific">Arthroderma gypseum (strain ATCC MYA-4604 / CBS 118893)</name>
    <name type="common">Microsporum gypseum</name>
    <dbReference type="NCBI Taxonomy" id="535722"/>
    <lineage>
        <taxon>Eukaryota</taxon>
        <taxon>Fungi</taxon>
        <taxon>Dikarya</taxon>
        <taxon>Ascomycota</taxon>
        <taxon>Pezizomycotina</taxon>
        <taxon>Eurotiomycetes</taxon>
        <taxon>Eurotiomycetidae</taxon>
        <taxon>Onygenales</taxon>
        <taxon>Arthrodermataceae</taxon>
        <taxon>Nannizzia</taxon>
    </lineage>
</organism>
<reference evidence="10" key="1">
    <citation type="journal article" date="2012" name="MBio">
        <title>Comparative genome analysis of Trichophyton rubrum and related dermatophytes reveals candidate genes involved in infection.</title>
        <authorList>
            <person name="Martinez D.A."/>
            <person name="Oliver B.G."/>
            <person name="Graeser Y."/>
            <person name="Goldberg J.M."/>
            <person name="Li W."/>
            <person name="Martinez-Rossi N.M."/>
            <person name="Monod M."/>
            <person name="Shelest E."/>
            <person name="Barton R.C."/>
            <person name="Birch E."/>
            <person name="Brakhage A.A."/>
            <person name="Chen Z."/>
            <person name="Gurr S.J."/>
            <person name="Heiman D."/>
            <person name="Heitman J."/>
            <person name="Kosti I."/>
            <person name="Rossi A."/>
            <person name="Saif S."/>
            <person name="Samalova M."/>
            <person name="Saunders C.W."/>
            <person name="Shea T."/>
            <person name="Summerbell R.C."/>
            <person name="Xu J."/>
            <person name="Young S."/>
            <person name="Zeng Q."/>
            <person name="Birren B.W."/>
            <person name="Cuomo C.A."/>
            <person name="White T.C."/>
        </authorList>
    </citation>
    <scope>NUCLEOTIDE SEQUENCE [LARGE SCALE GENOMIC DNA]</scope>
    <source>
        <strain evidence="10">ATCC MYA-4604 / CBS 118893</strain>
    </source>
</reference>
<feature type="transmembrane region" description="Helical" evidence="7">
    <location>
        <begin position="223"/>
        <end position="243"/>
    </location>
</feature>
<feature type="transmembrane region" description="Helical" evidence="7">
    <location>
        <begin position="334"/>
        <end position="356"/>
    </location>
</feature>
<dbReference type="GO" id="GO:0022857">
    <property type="term" value="F:transmembrane transporter activity"/>
    <property type="evidence" value="ECO:0007669"/>
    <property type="project" value="InterPro"/>
</dbReference>
<dbReference type="CDD" id="cd17323">
    <property type="entry name" value="MFS_Tpo1_MDR_like"/>
    <property type="match status" value="1"/>
</dbReference>
<feature type="transmembrane region" description="Helical" evidence="7">
    <location>
        <begin position="377"/>
        <end position="396"/>
    </location>
</feature>
<keyword evidence="4 7" id="KW-1133">Transmembrane helix</keyword>
<evidence type="ECO:0000256" key="6">
    <source>
        <dbReference type="SAM" id="MobiDB-lite"/>
    </source>
</evidence>
<dbReference type="AlphaFoldDB" id="E4UPH8"/>
<evidence type="ECO:0000313" key="10">
    <source>
        <dbReference type="Proteomes" id="UP000002669"/>
    </source>
</evidence>
<dbReference type="GeneID" id="10030643"/>
<dbReference type="OrthoDB" id="5296287at2759"/>
<dbReference type="EMBL" id="DS989823">
    <property type="protein sequence ID" value="EFQ99853.1"/>
    <property type="molecule type" value="Genomic_DNA"/>
</dbReference>
<feature type="transmembrane region" description="Helical" evidence="7">
    <location>
        <begin position="470"/>
        <end position="493"/>
    </location>
</feature>
<dbReference type="GO" id="GO:0016020">
    <property type="term" value="C:membrane"/>
    <property type="evidence" value="ECO:0007669"/>
    <property type="project" value="UniProtKB-SubCell"/>
</dbReference>
<dbReference type="OMA" id="FRCLCAT"/>
<evidence type="ECO:0000313" key="9">
    <source>
        <dbReference type="EMBL" id="EFQ99853.1"/>
    </source>
</evidence>
<feature type="compositionally biased region" description="Basic and acidic residues" evidence="6">
    <location>
        <begin position="15"/>
        <end position="28"/>
    </location>
</feature>
<name>E4UPH8_ARTGP</name>
<dbReference type="RefSeq" id="XP_003175336.1">
    <property type="nucleotide sequence ID" value="XM_003175288.1"/>
</dbReference>
<dbReference type="InterPro" id="IPR020846">
    <property type="entry name" value="MFS_dom"/>
</dbReference>
<dbReference type="PROSITE" id="PS50850">
    <property type="entry name" value="MFS"/>
    <property type="match status" value="1"/>
</dbReference>
<evidence type="ECO:0000256" key="5">
    <source>
        <dbReference type="ARBA" id="ARBA00023136"/>
    </source>
</evidence>
<evidence type="ECO:0000259" key="8">
    <source>
        <dbReference type="PROSITE" id="PS50850"/>
    </source>
</evidence>
<evidence type="ECO:0000256" key="4">
    <source>
        <dbReference type="ARBA" id="ARBA00022989"/>
    </source>
</evidence>
<dbReference type="FunFam" id="1.20.1250.20:FF:000011">
    <property type="entry name" value="MFS multidrug transporter, putative"/>
    <property type="match status" value="1"/>
</dbReference>
<dbReference type="VEuPathDB" id="FungiDB:MGYG_02865"/>
<keyword evidence="10" id="KW-1185">Reference proteome</keyword>
<dbReference type="InParanoid" id="E4UPH8"/>
<keyword evidence="5 7" id="KW-0472">Membrane</keyword>